<evidence type="ECO:0000313" key="3">
    <source>
        <dbReference type="Proteomes" id="UP000278288"/>
    </source>
</evidence>
<dbReference type="Proteomes" id="UP000278288">
    <property type="component" value="Chromosome"/>
</dbReference>
<evidence type="ECO:0000313" key="2">
    <source>
        <dbReference type="EMBL" id="AZA91775.1"/>
    </source>
</evidence>
<accession>A0AAD1DRS7</accession>
<name>A0AAD1DRS7_CHRNA</name>
<feature type="transmembrane region" description="Helical" evidence="1">
    <location>
        <begin position="6"/>
        <end position="28"/>
    </location>
</feature>
<dbReference type="EMBL" id="CP033923">
    <property type="protein sequence ID" value="AZA91775.1"/>
    <property type="molecule type" value="Genomic_DNA"/>
</dbReference>
<sequence length="128" mass="15093">MEDFTQLATIFAAYLTPTIAIIGSVLAIQNYRLAKRKRRDELFDRRYKFLLEFEKLWKTTGDPQKGATRMCLEWDDIAPFAQKAYYLFGEDIAEHLKSYEGKSFDQNFPWVPDQNLAKPFAKYLCFED</sequence>
<keyword evidence="1" id="KW-0812">Transmembrane</keyword>
<gene>
    <name evidence="2" type="ORF">EG343_14695</name>
</gene>
<reference evidence="2 3" key="1">
    <citation type="submission" date="2018-11" db="EMBL/GenBank/DDBJ databases">
        <title>Proposal to divide the Flavobacteriaceae and reorganize its genera based on Amino Acid Identity values calculated from whole genome sequences.</title>
        <authorList>
            <person name="Nicholson A.C."/>
            <person name="Gulvik C.A."/>
            <person name="Whitney A.M."/>
            <person name="Humrighouse B.W."/>
            <person name="Bell M."/>
            <person name="Holmes B."/>
            <person name="Steigerwalt A.G."/>
            <person name="Villarma A."/>
            <person name="Sheth M."/>
            <person name="Batra D."/>
            <person name="Pryor J."/>
            <person name="Bernardet J.-F."/>
            <person name="Hugo C."/>
            <person name="Kampfer P."/>
            <person name="Newman J."/>
            <person name="McQuiston J.R."/>
        </authorList>
    </citation>
    <scope>NUCLEOTIDE SEQUENCE [LARGE SCALE GENOMIC DNA]</scope>
    <source>
        <strain evidence="2 3">G0041</strain>
    </source>
</reference>
<organism evidence="2 3">
    <name type="scientific">Chryseobacterium nakagawai</name>
    <dbReference type="NCBI Taxonomy" id="1241982"/>
    <lineage>
        <taxon>Bacteria</taxon>
        <taxon>Pseudomonadati</taxon>
        <taxon>Bacteroidota</taxon>
        <taxon>Flavobacteriia</taxon>
        <taxon>Flavobacteriales</taxon>
        <taxon>Weeksellaceae</taxon>
        <taxon>Chryseobacterium group</taxon>
        <taxon>Chryseobacterium</taxon>
    </lineage>
</organism>
<protein>
    <submittedName>
        <fullName evidence="2">Uncharacterized protein</fullName>
    </submittedName>
</protein>
<dbReference type="KEGG" id="cnk:EG343_14695"/>
<keyword evidence="3" id="KW-1185">Reference proteome</keyword>
<keyword evidence="1" id="KW-1133">Transmembrane helix</keyword>
<keyword evidence="1" id="KW-0472">Membrane</keyword>
<proteinExistence type="predicted"/>
<dbReference type="RefSeq" id="WP_123858521.1">
    <property type="nucleotide sequence ID" value="NZ_CP033923.1"/>
</dbReference>
<evidence type="ECO:0000256" key="1">
    <source>
        <dbReference type="SAM" id="Phobius"/>
    </source>
</evidence>
<dbReference type="AlphaFoldDB" id="A0AAD1DRS7"/>